<evidence type="ECO:0000313" key="2">
    <source>
        <dbReference type="EMBL" id="PEH89712.1"/>
    </source>
</evidence>
<feature type="transmembrane region" description="Helical" evidence="1">
    <location>
        <begin position="36"/>
        <end position="54"/>
    </location>
</feature>
<proteinExistence type="predicted"/>
<reference evidence="3" key="1">
    <citation type="submission" date="2017-09" db="EMBL/GenBank/DDBJ databases">
        <title>FDA dAtabase for Regulatory Grade micrObial Sequences (FDA-ARGOS): Supporting development and validation of Infectious Disease Dx tests.</title>
        <authorList>
            <person name="Minogue T."/>
            <person name="Wolcott M."/>
            <person name="Wasieloski L."/>
            <person name="Aguilar W."/>
            <person name="Moore D."/>
            <person name="Tallon L."/>
            <person name="Sadzewicz L."/>
            <person name="Ott S."/>
            <person name="Zhao X."/>
            <person name="Nagaraj S."/>
            <person name="Vavikolanu K."/>
            <person name="Aluvathingal J."/>
            <person name="Nadendla S."/>
            <person name="Sichtig H."/>
        </authorList>
    </citation>
    <scope>NUCLEOTIDE SEQUENCE [LARGE SCALE GENOMIC DNA]</scope>
    <source>
        <strain evidence="3">FDAARGOS_394</strain>
    </source>
</reference>
<gene>
    <name evidence="2" type="ORF">CRM82_14880</name>
</gene>
<keyword evidence="1" id="KW-0472">Membrane</keyword>
<comment type="caution">
    <text evidence="2">The sequence shown here is derived from an EMBL/GenBank/DDBJ whole genome shotgun (WGS) entry which is preliminary data.</text>
</comment>
<dbReference type="EMBL" id="PDEA01000001">
    <property type="protein sequence ID" value="PEH89712.1"/>
    <property type="molecule type" value="Genomic_DNA"/>
</dbReference>
<dbReference type="RefSeq" id="WP_066532830.1">
    <property type="nucleotide sequence ID" value="NZ_DALZQJ010000072.1"/>
</dbReference>
<evidence type="ECO:0000256" key="1">
    <source>
        <dbReference type="SAM" id="Phobius"/>
    </source>
</evidence>
<organism evidence="2 3">
    <name type="scientific">Comamonas terrigena</name>
    <dbReference type="NCBI Taxonomy" id="32013"/>
    <lineage>
        <taxon>Bacteria</taxon>
        <taxon>Pseudomonadati</taxon>
        <taxon>Pseudomonadota</taxon>
        <taxon>Betaproteobacteria</taxon>
        <taxon>Burkholderiales</taxon>
        <taxon>Comamonadaceae</taxon>
        <taxon>Comamonas</taxon>
    </lineage>
</organism>
<name>A0A2A7UWP7_COMTR</name>
<accession>A0A2A7UWP7</accession>
<dbReference type="Proteomes" id="UP000220246">
    <property type="component" value="Unassembled WGS sequence"/>
</dbReference>
<keyword evidence="1" id="KW-0812">Transmembrane</keyword>
<feature type="transmembrane region" description="Helical" evidence="1">
    <location>
        <begin position="6"/>
        <end position="24"/>
    </location>
</feature>
<sequence length="83" mass="9126">MDGAIIYLFVAVLAAFSLSFLFVFHMPEGRWMDSIGLVFGGLGSMGLFYLFVLINEGPRTQDVERAARPPQISLGVESSQALR</sequence>
<evidence type="ECO:0000313" key="3">
    <source>
        <dbReference type="Proteomes" id="UP000220246"/>
    </source>
</evidence>
<keyword evidence="1" id="KW-1133">Transmembrane helix</keyword>
<keyword evidence="3" id="KW-1185">Reference proteome</keyword>
<protein>
    <submittedName>
        <fullName evidence="2">Uncharacterized protein</fullName>
    </submittedName>
</protein>
<dbReference type="GeneID" id="80801906"/>
<dbReference type="AlphaFoldDB" id="A0A2A7UWP7"/>